<evidence type="ECO:0008006" key="3">
    <source>
        <dbReference type="Google" id="ProtNLM"/>
    </source>
</evidence>
<organism evidence="1 2">
    <name type="scientific">Aspergillus brasiliensis</name>
    <dbReference type="NCBI Taxonomy" id="319629"/>
    <lineage>
        <taxon>Eukaryota</taxon>
        <taxon>Fungi</taxon>
        <taxon>Dikarya</taxon>
        <taxon>Ascomycota</taxon>
        <taxon>Pezizomycotina</taxon>
        <taxon>Eurotiomycetes</taxon>
        <taxon>Eurotiomycetidae</taxon>
        <taxon>Eurotiales</taxon>
        <taxon>Aspergillaceae</taxon>
        <taxon>Aspergillus</taxon>
        <taxon>Aspergillus subgen. Circumdati</taxon>
    </lineage>
</organism>
<proteinExistence type="predicted"/>
<dbReference type="AlphaFoldDB" id="A0A9W5YWN0"/>
<evidence type="ECO:0000313" key="2">
    <source>
        <dbReference type="Proteomes" id="UP001143548"/>
    </source>
</evidence>
<dbReference type="Proteomes" id="UP001143548">
    <property type="component" value="Unassembled WGS sequence"/>
</dbReference>
<accession>A0A9W5YWN0</accession>
<sequence length="317" mass="37036">MYNPEVQAYQLSGVARKPLPKAWWHKKPRYQIFRCIAPQDEHDAVLETRQAEELHPDRLVTPKLIRIDDDMEKQTTLAGYLVHALCWREFLRLNHRSNSKGDLSLISQALRRRCLRQRLYVDRKFYVPSRGLINCKGNLDTPPSSLIKVIQLTDMFPNTDSIATTSIRQLVKESRSRAARGARIPVGSRAVDSRITRLPPELQCMILDLLHYNDIIQVLRALKWTVHPGYWRGRLDVLFFTEIQFLSGEKDLDWQWLCLKLEELKDSEVGKNRTKFFDLLKEAGDRYGITGQMPSQSDRLEGQGYKGMFFTEKHLYY</sequence>
<reference evidence="1" key="1">
    <citation type="submission" date="2022-07" db="EMBL/GenBank/DDBJ databases">
        <title>Taxonomy of Aspergillus series Nigri: significant species reduction supported by multi-species coalescent approaches.</title>
        <authorList>
            <person name="Bian C."/>
            <person name="Kusuya Y."/>
            <person name="Sklenar F."/>
            <person name="D'hooge E."/>
            <person name="Yaguchi T."/>
            <person name="Takahashi H."/>
            <person name="Hubka V."/>
        </authorList>
    </citation>
    <scope>NUCLEOTIDE SEQUENCE</scope>
    <source>
        <strain evidence="1">CBS 733.88</strain>
    </source>
</reference>
<name>A0A9W5YWN0_9EURO</name>
<comment type="caution">
    <text evidence="1">The sequence shown here is derived from an EMBL/GenBank/DDBJ whole genome shotgun (WGS) entry which is preliminary data.</text>
</comment>
<evidence type="ECO:0000313" key="1">
    <source>
        <dbReference type="EMBL" id="GKZ25169.1"/>
    </source>
</evidence>
<dbReference type="EMBL" id="BROQ01000104">
    <property type="protein sequence ID" value="GKZ25169.1"/>
    <property type="molecule type" value="Genomic_DNA"/>
</dbReference>
<protein>
    <recommendedName>
        <fullName evidence="3">F-box domain-containing protein</fullName>
    </recommendedName>
</protein>
<gene>
    <name evidence="1" type="ORF">AbraCBS73388_000617</name>
</gene>